<dbReference type="PROSITE" id="PS52050">
    <property type="entry name" value="WYL"/>
    <property type="match status" value="1"/>
</dbReference>
<evidence type="ECO:0000259" key="2">
    <source>
        <dbReference type="Pfam" id="PF13280"/>
    </source>
</evidence>
<dbReference type="SUPFAM" id="SSF46785">
    <property type="entry name" value="Winged helix' DNA-binding domain"/>
    <property type="match status" value="1"/>
</dbReference>
<sequence length="288" mass="34186">MQHDKLATRLSIILYKLNQGERLSVEELAEEFGVTERTIQRDFIRFSWFNIKKENKRYFLSESEVGKLNFADIKNFAIFSGLKSLFPSLSQEFLKNIIEEKMKKAYIINDSGFEDIVAKKDIFENLSSAILNQNKISFIYNDKKREIKPYKLINTNGIWYLSALENNNIKSYSFSKIKNLMVYDEKFKLDEKVLEKIEEGSVNFLSKDLKEVHLKIDNSAKEYFLRKKVLQNMKMIENKDEYFIVSTNIAFDDEILNIVKYWLPYIQIIKPLELQNKLEDILKNYLKK</sequence>
<dbReference type="InterPro" id="IPR036390">
    <property type="entry name" value="WH_DNA-bd_sf"/>
</dbReference>
<dbReference type="Proteomes" id="UP000308001">
    <property type="component" value="Unassembled WGS sequence"/>
</dbReference>
<gene>
    <name evidence="3" type="ORF">FE246_03850</name>
</gene>
<dbReference type="Gene3D" id="1.10.10.10">
    <property type="entry name" value="Winged helix-like DNA-binding domain superfamily/Winged helix DNA-binding domain"/>
    <property type="match status" value="1"/>
</dbReference>
<accession>A0A5R9H572</accession>
<reference evidence="3 4" key="1">
    <citation type="submission" date="2019-05" db="EMBL/GenBank/DDBJ databases">
        <title>Arcobacter cibarius and Arcobacter thereius providing challenges in identification an antibiotic susceptibility and Quinolone resistance.</title>
        <authorList>
            <person name="Busch A."/>
            <person name="Hanel I."/>
            <person name="Hotzel H."/>
            <person name="Tomaso H."/>
        </authorList>
    </citation>
    <scope>NUCLEOTIDE SEQUENCE [LARGE SCALE GENOMIC DNA]</scope>
    <source>
        <strain evidence="3 4">17CS1191_2</strain>
    </source>
</reference>
<feature type="domain" description="Helix-turn-helix type 11" evidence="1">
    <location>
        <begin position="9"/>
        <end position="42"/>
    </location>
</feature>
<dbReference type="AlphaFoldDB" id="A0A5R9H572"/>
<dbReference type="Pfam" id="PF08279">
    <property type="entry name" value="HTH_11"/>
    <property type="match status" value="1"/>
</dbReference>
<feature type="domain" description="WYL" evidence="2">
    <location>
        <begin position="122"/>
        <end position="180"/>
    </location>
</feature>
<dbReference type="InterPro" id="IPR026881">
    <property type="entry name" value="WYL_dom"/>
</dbReference>
<name>A0A5R9H572_9BACT</name>
<dbReference type="InterPro" id="IPR013196">
    <property type="entry name" value="HTH_11"/>
</dbReference>
<evidence type="ECO:0000259" key="1">
    <source>
        <dbReference type="Pfam" id="PF08279"/>
    </source>
</evidence>
<evidence type="ECO:0000313" key="4">
    <source>
        <dbReference type="Proteomes" id="UP000308001"/>
    </source>
</evidence>
<dbReference type="PANTHER" id="PTHR34580:SF1">
    <property type="entry name" value="PROTEIN PAFC"/>
    <property type="match status" value="1"/>
</dbReference>
<dbReference type="PANTHER" id="PTHR34580">
    <property type="match status" value="1"/>
</dbReference>
<dbReference type="Pfam" id="PF13280">
    <property type="entry name" value="WYL"/>
    <property type="match status" value="1"/>
</dbReference>
<dbReference type="InterPro" id="IPR036388">
    <property type="entry name" value="WH-like_DNA-bd_sf"/>
</dbReference>
<dbReference type="InterPro" id="IPR051534">
    <property type="entry name" value="CBASS_pafABC_assoc_protein"/>
</dbReference>
<dbReference type="RefSeq" id="WP_138142788.1">
    <property type="nucleotide sequence ID" value="NZ_VBUF01000002.1"/>
</dbReference>
<organism evidence="3 4">
    <name type="scientific">Aliarcobacter thereius</name>
    <dbReference type="NCBI Taxonomy" id="544718"/>
    <lineage>
        <taxon>Bacteria</taxon>
        <taxon>Pseudomonadati</taxon>
        <taxon>Campylobacterota</taxon>
        <taxon>Epsilonproteobacteria</taxon>
        <taxon>Campylobacterales</taxon>
        <taxon>Arcobacteraceae</taxon>
        <taxon>Aliarcobacter</taxon>
    </lineage>
</organism>
<proteinExistence type="predicted"/>
<dbReference type="EMBL" id="VBUF01000002">
    <property type="protein sequence ID" value="TLS72530.1"/>
    <property type="molecule type" value="Genomic_DNA"/>
</dbReference>
<comment type="caution">
    <text evidence="3">The sequence shown here is derived from an EMBL/GenBank/DDBJ whole genome shotgun (WGS) entry which is preliminary data.</text>
</comment>
<evidence type="ECO:0000313" key="3">
    <source>
        <dbReference type="EMBL" id="TLS72530.1"/>
    </source>
</evidence>
<protein>
    <submittedName>
        <fullName evidence="3">WYL domain-containing protein</fullName>
    </submittedName>
</protein>